<dbReference type="InterPro" id="IPR050237">
    <property type="entry name" value="ATP-dep_AMP-bd_enzyme"/>
</dbReference>
<dbReference type="EMBL" id="JAJVCN010000003">
    <property type="protein sequence ID" value="MCE7009075.1"/>
    <property type="molecule type" value="Genomic_DNA"/>
</dbReference>
<protein>
    <submittedName>
        <fullName evidence="3">AMP-binding protein</fullName>
    </submittedName>
</protein>
<dbReference type="InterPro" id="IPR045851">
    <property type="entry name" value="AMP-bd_C_sf"/>
</dbReference>
<dbReference type="InterPro" id="IPR020845">
    <property type="entry name" value="AMP-binding_CS"/>
</dbReference>
<dbReference type="InterPro" id="IPR042099">
    <property type="entry name" value="ANL_N_sf"/>
</dbReference>
<sequence length="498" mass="53622">MDFSVRPPQSSMIKFREQGVWRDETLIHDLARWRAERPDGLAIIARQVDEGVTTRLTYREYAQRVEQFAGALRELGVGPGDVVALQLPNVWQLPVLLLAGFHVGATVAPIMPSIRSRELERMLQRVEPSVFVTDTEAFESSPYSLALEDTSADPDRVSLVMFTSGTTGEPKAALHTLNTWGAYQVYAAGVTPSTPDNRTYMPHTLTHAGAIGTLLIRPVLDGTCALLTDVWAPGPVARFLSEVDVTGVVAAPFFLTGLVAEAPKLPNLRYVTATGTPAPAQLITDVRAVLGVRLGTAWAMTEAAGTFIRPDDPDDWIRHSVGRPIDGDELDIRDGRLFIRGAGVCLATLSRDSGELSVIDDWYDTGDLAEWDGRGGIKIVGRIAERIGGPGMIPVADVESALLEHPGVEEVAMVGYPDGSGGQLPAAFVVAADPAPTLAELRDHLAALGMTEWYWPSRLELVAALPRNALGKVRKDALARELDIHAAAAPVMDGQIPG</sequence>
<dbReference type="InterPro" id="IPR025110">
    <property type="entry name" value="AMP-bd_C"/>
</dbReference>
<keyword evidence="4" id="KW-1185">Reference proteome</keyword>
<dbReference type="Proteomes" id="UP001521150">
    <property type="component" value="Unassembled WGS sequence"/>
</dbReference>
<organism evidence="3 4">
    <name type="scientific">Kibdelosporangium philippinense</name>
    <dbReference type="NCBI Taxonomy" id="211113"/>
    <lineage>
        <taxon>Bacteria</taxon>
        <taxon>Bacillati</taxon>
        <taxon>Actinomycetota</taxon>
        <taxon>Actinomycetes</taxon>
        <taxon>Pseudonocardiales</taxon>
        <taxon>Pseudonocardiaceae</taxon>
        <taxon>Kibdelosporangium</taxon>
    </lineage>
</organism>
<dbReference type="SUPFAM" id="SSF56801">
    <property type="entry name" value="Acetyl-CoA synthetase-like"/>
    <property type="match status" value="1"/>
</dbReference>
<evidence type="ECO:0000313" key="3">
    <source>
        <dbReference type="EMBL" id="MCE7009075.1"/>
    </source>
</evidence>
<feature type="domain" description="AMP-dependent synthetase/ligase" evidence="1">
    <location>
        <begin position="32"/>
        <end position="335"/>
    </location>
</feature>
<gene>
    <name evidence="3" type="ORF">LWC34_40625</name>
</gene>
<dbReference type="PANTHER" id="PTHR43767:SF1">
    <property type="entry name" value="NONRIBOSOMAL PEPTIDE SYNTHASE PES1 (EUROFUNG)-RELATED"/>
    <property type="match status" value="1"/>
</dbReference>
<dbReference type="Pfam" id="PF00501">
    <property type="entry name" value="AMP-binding"/>
    <property type="match status" value="1"/>
</dbReference>
<comment type="caution">
    <text evidence="3">The sequence shown here is derived from an EMBL/GenBank/DDBJ whole genome shotgun (WGS) entry which is preliminary data.</text>
</comment>
<accession>A0ABS8ZMR8</accession>
<dbReference type="Pfam" id="PF13193">
    <property type="entry name" value="AMP-binding_C"/>
    <property type="match status" value="1"/>
</dbReference>
<evidence type="ECO:0000259" key="1">
    <source>
        <dbReference type="Pfam" id="PF00501"/>
    </source>
</evidence>
<reference evidence="3 4" key="1">
    <citation type="submission" date="2021-12" db="EMBL/GenBank/DDBJ databases">
        <title>Genome sequence of Kibdelosporangium philippinense ATCC 49844.</title>
        <authorList>
            <person name="Fedorov E.A."/>
            <person name="Omeragic M."/>
            <person name="Shalygina K.F."/>
            <person name="Maclea K.S."/>
        </authorList>
    </citation>
    <scope>NUCLEOTIDE SEQUENCE [LARGE SCALE GENOMIC DNA]</scope>
    <source>
        <strain evidence="3 4">ATCC 49844</strain>
    </source>
</reference>
<proteinExistence type="predicted"/>
<dbReference type="InterPro" id="IPR000873">
    <property type="entry name" value="AMP-dep_synth/lig_dom"/>
</dbReference>
<evidence type="ECO:0000313" key="4">
    <source>
        <dbReference type="Proteomes" id="UP001521150"/>
    </source>
</evidence>
<dbReference type="PANTHER" id="PTHR43767">
    <property type="entry name" value="LONG-CHAIN-FATTY-ACID--COA LIGASE"/>
    <property type="match status" value="1"/>
</dbReference>
<name>A0ABS8ZMR8_9PSEU</name>
<evidence type="ECO:0000259" key="2">
    <source>
        <dbReference type="Pfam" id="PF13193"/>
    </source>
</evidence>
<dbReference type="Gene3D" id="3.40.50.12780">
    <property type="entry name" value="N-terminal domain of ligase-like"/>
    <property type="match status" value="1"/>
</dbReference>
<dbReference type="RefSeq" id="WP_233730510.1">
    <property type="nucleotide sequence ID" value="NZ_JAJVCN010000003.1"/>
</dbReference>
<feature type="domain" description="AMP-binding enzyme C-terminal" evidence="2">
    <location>
        <begin position="398"/>
        <end position="472"/>
    </location>
</feature>
<dbReference type="PROSITE" id="PS00455">
    <property type="entry name" value="AMP_BINDING"/>
    <property type="match status" value="1"/>
</dbReference>
<dbReference type="Gene3D" id="3.30.300.30">
    <property type="match status" value="1"/>
</dbReference>